<accession>A0ABT4BXU4</accession>
<proteinExistence type="predicted"/>
<protein>
    <recommendedName>
        <fullName evidence="1">DUF7674 domain-containing protein</fullName>
    </recommendedName>
</protein>
<evidence type="ECO:0000313" key="2">
    <source>
        <dbReference type="EMBL" id="MCY1714748.1"/>
    </source>
</evidence>
<evidence type="ECO:0000259" key="1">
    <source>
        <dbReference type="Pfam" id="PF24722"/>
    </source>
</evidence>
<dbReference type="Pfam" id="PF24722">
    <property type="entry name" value="DUF7674"/>
    <property type="match status" value="1"/>
</dbReference>
<sequence length="121" mass="14418">MKYENLYREFKENIPESVDFCNKKEKENSIDETVGIHIAFGMVFVPFVLKMVEEQKNSSIKNVFHFMERMAVCEDVKVREVLDFTILEQLADEGHDTLNECKKYMNSVTLQHCEEIEKYFY</sequence>
<keyword evidence="3" id="KW-1185">Reference proteome</keyword>
<dbReference type="Proteomes" id="UP001082703">
    <property type="component" value="Unassembled WGS sequence"/>
</dbReference>
<dbReference type="RefSeq" id="WP_268058807.1">
    <property type="nucleotide sequence ID" value="NZ_JAPOHA010000011.1"/>
</dbReference>
<comment type="caution">
    <text evidence="2">The sequence shown here is derived from an EMBL/GenBank/DDBJ whole genome shotgun (WGS) entry which is preliminary data.</text>
</comment>
<feature type="domain" description="DUF7674" evidence="1">
    <location>
        <begin position="8"/>
        <end position="117"/>
    </location>
</feature>
<organism evidence="2 3">
    <name type="scientific">Caproiciproducens galactitolivorans</name>
    <dbReference type="NCBI Taxonomy" id="642589"/>
    <lineage>
        <taxon>Bacteria</taxon>
        <taxon>Bacillati</taxon>
        <taxon>Bacillota</taxon>
        <taxon>Clostridia</taxon>
        <taxon>Eubacteriales</taxon>
        <taxon>Acutalibacteraceae</taxon>
        <taxon>Caproiciproducens</taxon>
    </lineage>
</organism>
<dbReference type="InterPro" id="IPR056091">
    <property type="entry name" value="DUF7674"/>
</dbReference>
<evidence type="ECO:0000313" key="3">
    <source>
        <dbReference type="Proteomes" id="UP001082703"/>
    </source>
</evidence>
<name>A0ABT4BXU4_9FIRM</name>
<dbReference type="EMBL" id="JAPOHA010000011">
    <property type="protein sequence ID" value="MCY1714748.1"/>
    <property type="molecule type" value="Genomic_DNA"/>
</dbReference>
<gene>
    <name evidence="2" type="ORF">OUY18_10835</name>
</gene>
<reference evidence="2 3" key="1">
    <citation type="submission" date="2022-11" db="EMBL/GenBank/DDBJ databases">
        <authorList>
            <person name="Caiyu Z."/>
        </authorList>
    </citation>
    <scope>NUCLEOTIDE SEQUENCE [LARGE SCALE GENOMIC DNA]</scope>
    <source>
        <strain evidence="2 3">YR-4</strain>
    </source>
</reference>